<dbReference type="Gene3D" id="3.80.10.10">
    <property type="entry name" value="Ribonuclease Inhibitor"/>
    <property type="match status" value="1"/>
</dbReference>
<evidence type="ECO:0000313" key="2">
    <source>
        <dbReference type="EMBL" id="CAA7265069.1"/>
    </source>
</evidence>
<organism evidence="2 3">
    <name type="scientific">Cyclocybe aegerita</name>
    <name type="common">Black poplar mushroom</name>
    <name type="synonym">Agrocybe aegerita</name>
    <dbReference type="NCBI Taxonomy" id="1973307"/>
    <lineage>
        <taxon>Eukaryota</taxon>
        <taxon>Fungi</taxon>
        <taxon>Dikarya</taxon>
        <taxon>Basidiomycota</taxon>
        <taxon>Agaricomycotina</taxon>
        <taxon>Agaricomycetes</taxon>
        <taxon>Agaricomycetidae</taxon>
        <taxon>Agaricales</taxon>
        <taxon>Agaricineae</taxon>
        <taxon>Bolbitiaceae</taxon>
        <taxon>Cyclocybe</taxon>
    </lineage>
</organism>
<dbReference type="Pfam" id="PF12937">
    <property type="entry name" value="F-box-like"/>
    <property type="match status" value="1"/>
</dbReference>
<feature type="domain" description="F-box" evidence="1">
    <location>
        <begin position="72"/>
        <end position="132"/>
    </location>
</feature>
<reference evidence="2 3" key="1">
    <citation type="submission" date="2020-01" db="EMBL/GenBank/DDBJ databases">
        <authorList>
            <person name="Gupta K D."/>
        </authorList>
    </citation>
    <scope>NUCLEOTIDE SEQUENCE [LARGE SCALE GENOMIC DNA]</scope>
</reference>
<dbReference type="AlphaFoldDB" id="A0A8S0VRW9"/>
<dbReference type="Gene3D" id="1.20.1280.50">
    <property type="match status" value="1"/>
</dbReference>
<evidence type="ECO:0000259" key="1">
    <source>
        <dbReference type="Pfam" id="PF12937"/>
    </source>
</evidence>
<gene>
    <name evidence="2" type="ORF">AAE3_LOCUS7105</name>
</gene>
<accession>A0A8S0VRW9</accession>
<protein>
    <recommendedName>
        <fullName evidence="1">F-box domain-containing protein</fullName>
    </recommendedName>
</protein>
<dbReference type="InterPro" id="IPR001810">
    <property type="entry name" value="F-box_dom"/>
</dbReference>
<comment type="caution">
    <text evidence="2">The sequence shown here is derived from an EMBL/GenBank/DDBJ whole genome shotgun (WGS) entry which is preliminary data.</text>
</comment>
<evidence type="ECO:0000313" key="3">
    <source>
        <dbReference type="Proteomes" id="UP000467700"/>
    </source>
</evidence>
<name>A0A8S0VRW9_CYCAE</name>
<dbReference type="InterPro" id="IPR032675">
    <property type="entry name" value="LRR_dom_sf"/>
</dbReference>
<sequence>MPTCTSCSTTSLETAEDIPTCTKDIDTCAPCAKLKDLRKEIAAAKAHLAELLGRIPPLRYAMNHAHDPLENRLPPEIISRIFVFYASYFDFYSMEHDVLLPRPDNLPVTLGAVCKRWREIAWATPSLWTTVDVHLDPRSMTQERSQLLKEWLERSRSLPLTLVIRSESSLSTCVGTPGGLNILSIVDSINSHSSRWSSLAIHAPSSVASRLHLKITIRPNAADAADNSMSSSMTDILPSPEQVSLRGLRFRTVRLDWSNVIHVELSDLFVDECLCLLCEATKPVSCNLRITQGSDGHIVPQHEILHIKIGSLEIAFSDAELLGSFFSRINLPALNYLECDASDFGHGDQDTINAIEAFLSRSVCPLQHLQLCELRAPNADIIQLLKLLSKLESLYLFNTAVTDELLDFMVETNTTPEEDNHFLPCLKSFCFGGPQTFSWTSIRRLVPVLSSDVSEDGQKMRPWKELEVGVRVDDPETTFIDEDTISRIDTLGKGRLTVVDIRTGDDFVTISRKYHNRRSKKRHAAA</sequence>
<dbReference type="EMBL" id="CACVBS010000046">
    <property type="protein sequence ID" value="CAA7265069.1"/>
    <property type="molecule type" value="Genomic_DNA"/>
</dbReference>
<keyword evidence="3" id="KW-1185">Reference proteome</keyword>
<proteinExistence type="predicted"/>
<dbReference type="Proteomes" id="UP000467700">
    <property type="component" value="Unassembled WGS sequence"/>
</dbReference>
<dbReference type="OrthoDB" id="3139566at2759"/>